<feature type="domain" description="BTB" evidence="5">
    <location>
        <begin position="364"/>
        <end position="422"/>
    </location>
</feature>
<dbReference type="SUPFAM" id="SSF54695">
    <property type="entry name" value="POZ domain"/>
    <property type="match status" value="2"/>
</dbReference>
<keyword evidence="2 3" id="KW-0040">ANK repeat</keyword>
<feature type="domain" description="BTB" evidence="5">
    <location>
        <begin position="148"/>
        <end position="213"/>
    </location>
</feature>
<protein>
    <recommendedName>
        <fullName evidence="5">BTB domain-containing protein</fullName>
    </recommendedName>
</protein>
<evidence type="ECO:0000313" key="7">
    <source>
        <dbReference type="Proteomes" id="UP001276659"/>
    </source>
</evidence>
<feature type="region of interest" description="Disordered" evidence="4">
    <location>
        <begin position="313"/>
        <end position="360"/>
    </location>
</feature>
<evidence type="ECO:0000313" key="6">
    <source>
        <dbReference type="EMBL" id="KAK3169029.1"/>
    </source>
</evidence>
<sequence>MVLRKDQIEASLLEENKLIEDGKLKEDNPLDISETFRKLCEACRRGDLKVCQEMITEGANINARDGFDYTPLILASLCGHFEVVQLLLESGALCERDTFQGERCLYNALNDRIRNLLLQYEYSKSTDPLQPFASHITSLLARDHPQTSDILVTGAGETFHLHKFILSARSPYFSKKLSVAPDTTSWKLPPAIPPQAFGIAIKYLYLGEIPNDVGGGPGTGFSEDDVLEGIDKLSRQLEIRSLWDGILESGDRRLARQRRTDEVEKGRNQMEAWFTDNVLSHKVIIDNVKAEDVKWDRNNGIFADVLLQAVESEDAMESEQPSEGIERPRIRDTPGPLNGIPVGPIPQVSRSPSRSRRPRKSALFPVHRAMLLRSEFFLTMFSSGFREAQNTEHLQIIPIDCSPDVLEVVLKFLYTEKTDCPLDLAIDVLFAADLLLIEKLKQKAAVVISTLGNGSMSQIPARLDVSEEAQPEQPELDIYDVVRAGWLTRVPRLEEFGARYFAYRLESYIDEEDFSDLVRESAARIKARQETDTIELLDDIRYYLSERFRLRFEDSGLEDMMEEEAEQAAAAALESEHAAESKLPEDEGIDVSQVPNREATAGMGPSEYQLMNTTIRTLDGEIAGDELEVDARNYQILLGKVDGLLDKLKLDA</sequence>
<name>A0AAE0DGT8_9LECA</name>
<dbReference type="PROSITE" id="PS50297">
    <property type="entry name" value="ANK_REP_REGION"/>
    <property type="match status" value="1"/>
</dbReference>
<evidence type="ECO:0000259" key="5">
    <source>
        <dbReference type="PROSITE" id="PS50097"/>
    </source>
</evidence>
<dbReference type="GO" id="GO:0000151">
    <property type="term" value="C:ubiquitin ligase complex"/>
    <property type="evidence" value="ECO:0007669"/>
    <property type="project" value="TreeGrafter"/>
</dbReference>
<dbReference type="PROSITE" id="PS50097">
    <property type="entry name" value="BTB"/>
    <property type="match status" value="2"/>
</dbReference>
<dbReference type="CDD" id="cd18186">
    <property type="entry name" value="BTB_POZ_ZBTB_KLHL-like"/>
    <property type="match status" value="1"/>
</dbReference>
<dbReference type="InterPro" id="IPR011333">
    <property type="entry name" value="SKP1/BTB/POZ_sf"/>
</dbReference>
<dbReference type="CDD" id="cd18497">
    <property type="entry name" value="BACK_ABTB1_BPOZ"/>
    <property type="match status" value="1"/>
</dbReference>
<dbReference type="Pfam" id="PF12796">
    <property type="entry name" value="Ank_2"/>
    <property type="match status" value="1"/>
</dbReference>
<dbReference type="Gene3D" id="1.25.40.20">
    <property type="entry name" value="Ankyrin repeat-containing domain"/>
    <property type="match status" value="1"/>
</dbReference>
<keyword evidence="7" id="KW-1185">Reference proteome</keyword>
<dbReference type="Proteomes" id="UP001276659">
    <property type="component" value="Unassembled WGS sequence"/>
</dbReference>
<dbReference type="InterPro" id="IPR002110">
    <property type="entry name" value="Ankyrin_rpt"/>
</dbReference>
<evidence type="ECO:0000256" key="1">
    <source>
        <dbReference type="ARBA" id="ARBA00022737"/>
    </source>
</evidence>
<comment type="caution">
    <text evidence="6">The sequence shown here is derived from an EMBL/GenBank/DDBJ whole genome shotgun (WGS) entry which is preliminary data.</text>
</comment>
<dbReference type="EMBL" id="JASNWA010000010">
    <property type="protein sequence ID" value="KAK3169029.1"/>
    <property type="molecule type" value="Genomic_DNA"/>
</dbReference>
<dbReference type="PROSITE" id="PS50088">
    <property type="entry name" value="ANK_REPEAT"/>
    <property type="match status" value="1"/>
</dbReference>
<dbReference type="AlphaFoldDB" id="A0AAE0DGT8"/>
<dbReference type="SMART" id="SM00248">
    <property type="entry name" value="ANK"/>
    <property type="match status" value="2"/>
</dbReference>
<dbReference type="PANTHER" id="PTHR46231">
    <property type="entry name" value="ANKYRIN REPEAT AND BTB/POZ DOMAIN-CONTAINING PROTEIN 1"/>
    <property type="match status" value="1"/>
</dbReference>
<dbReference type="InterPro" id="IPR000210">
    <property type="entry name" value="BTB/POZ_dom"/>
</dbReference>
<evidence type="ECO:0000256" key="2">
    <source>
        <dbReference type="ARBA" id="ARBA00023043"/>
    </source>
</evidence>
<dbReference type="SUPFAM" id="SSF48403">
    <property type="entry name" value="Ankyrin repeat"/>
    <property type="match status" value="1"/>
</dbReference>
<dbReference type="InterPro" id="IPR036770">
    <property type="entry name" value="Ankyrin_rpt-contain_sf"/>
</dbReference>
<dbReference type="Pfam" id="PF00651">
    <property type="entry name" value="BTB"/>
    <property type="match status" value="2"/>
</dbReference>
<evidence type="ECO:0000256" key="4">
    <source>
        <dbReference type="SAM" id="MobiDB-lite"/>
    </source>
</evidence>
<dbReference type="InterPro" id="IPR044515">
    <property type="entry name" value="ABTB1"/>
</dbReference>
<accession>A0AAE0DGT8</accession>
<gene>
    <name evidence="6" type="ORF">OEA41_005477</name>
</gene>
<dbReference type="Gene3D" id="3.30.710.10">
    <property type="entry name" value="Potassium Channel Kv1.1, Chain A"/>
    <property type="match status" value="2"/>
</dbReference>
<dbReference type="FunFam" id="1.25.40.20:FF:000248">
    <property type="entry name" value="Ankyrin repeat and BTB/POZ domain protein"/>
    <property type="match status" value="1"/>
</dbReference>
<evidence type="ECO:0000256" key="3">
    <source>
        <dbReference type="PROSITE-ProRule" id="PRU00023"/>
    </source>
</evidence>
<dbReference type="GO" id="GO:0005737">
    <property type="term" value="C:cytoplasm"/>
    <property type="evidence" value="ECO:0007669"/>
    <property type="project" value="TreeGrafter"/>
</dbReference>
<keyword evidence="1" id="KW-0677">Repeat</keyword>
<feature type="repeat" description="ANK" evidence="3">
    <location>
        <begin position="67"/>
        <end position="92"/>
    </location>
</feature>
<organism evidence="6 7">
    <name type="scientific">Lepraria neglecta</name>
    <dbReference type="NCBI Taxonomy" id="209136"/>
    <lineage>
        <taxon>Eukaryota</taxon>
        <taxon>Fungi</taxon>
        <taxon>Dikarya</taxon>
        <taxon>Ascomycota</taxon>
        <taxon>Pezizomycotina</taxon>
        <taxon>Lecanoromycetes</taxon>
        <taxon>OSLEUM clade</taxon>
        <taxon>Lecanoromycetidae</taxon>
        <taxon>Lecanorales</taxon>
        <taxon>Lecanorineae</taxon>
        <taxon>Stereocaulaceae</taxon>
        <taxon>Lepraria</taxon>
    </lineage>
</organism>
<reference evidence="6" key="1">
    <citation type="submission" date="2022-11" db="EMBL/GenBank/DDBJ databases">
        <title>Chromosomal genome sequence assembly and mating type (MAT) locus characterization of the leprose asexual lichenized fungus Lepraria neglecta (Nyl.) Erichsen.</title>
        <authorList>
            <person name="Allen J.L."/>
            <person name="Pfeffer B."/>
        </authorList>
    </citation>
    <scope>NUCLEOTIDE SEQUENCE</scope>
    <source>
        <strain evidence="6">Allen 5258</strain>
    </source>
</reference>
<dbReference type="PANTHER" id="PTHR46231:SF1">
    <property type="entry name" value="ANKYRIN REPEAT AND BTB_POZ DOMAIN-CONTAINING PROTEIN 1"/>
    <property type="match status" value="1"/>
</dbReference>
<dbReference type="SMART" id="SM00225">
    <property type="entry name" value="BTB"/>
    <property type="match status" value="2"/>
</dbReference>
<proteinExistence type="predicted"/>